<dbReference type="Gene3D" id="3.30.70.1430">
    <property type="entry name" value="Multidrug efflux transporter AcrB pore domain"/>
    <property type="match status" value="2"/>
</dbReference>
<dbReference type="OrthoDB" id="9806532at2"/>
<keyword evidence="1" id="KW-0472">Membrane</keyword>
<dbReference type="Gene3D" id="3.30.70.1320">
    <property type="entry name" value="Multidrug efflux transporter AcrB pore domain like"/>
    <property type="match status" value="1"/>
</dbReference>
<dbReference type="SUPFAM" id="SSF82693">
    <property type="entry name" value="Multidrug efflux transporter AcrB pore domain, PN1, PN2, PC1 and PC2 subdomains"/>
    <property type="match status" value="2"/>
</dbReference>
<dbReference type="EMBL" id="FORX01000010">
    <property type="protein sequence ID" value="SFJ96264.1"/>
    <property type="molecule type" value="Genomic_DNA"/>
</dbReference>
<dbReference type="Proteomes" id="UP000198635">
    <property type="component" value="Unassembled WGS sequence"/>
</dbReference>
<evidence type="ECO:0000313" key="3">
    <source>
        <dbReference type="Proteomes" id="UP000198635"/>
    </source>
</evidence>
<dbReference type="STRING" id="52560.SAMN04488082_110123"/>
<feature type="transmembrane region" description="Helical" evidence="1">
    <location>
        <begin position="12"/>
        <end position="33"/>
    </location>
</feature>
<feature type="transmembrane region" description="Helical" evidence="1">
    <location>
        <begin position="390"/>
        <end position="412"/>
    </location>
</feature>
<feature type="transmembrane region" description="Helical" evidence="1">
    <location>
        <begin position="360"/>
        <end position="378"/>
    </location>
</feature>
<feature type="transmembrane region" description="Helical" evidence="1">
    <location>
        <begin position="335"/>
        <end position="354"/>
    </location>
</feature>
<feature type="transmembrane region" description="Helical" evidence="1">
    <location>
        <begin position="917"/>
        <end position="942"/>
    </location>
</feature>
<dbReference type="AlphaFoldDB" id="A0A1I3VLI4"/>
<dbReference type="Gene3D" id="1.20.1640.10">
    <property type="entry name" value="Multidrug efflux transporter AcrB transmembrane domain"/>
    <property type="match status" value="2"/>
</dbReference>
<evidence type="ECO:0000256" key="1">
    <source>
        <dbReference type="SAM" id="Phobius"/>
    </source>
</evidence>
<feature type="transmembrane region" description="Helical" evidence="1">
    <location>
        <begin position="891"/>
        <end position="911"/>
    </location>
</feature>
<keyword evidence="1" id="KW-1133">Transmembrane helix</keyword>
<feature type="transmembrane region" description="Helical" evidence="1">
    <location>
        <begin position="532"/>
        <end position="550"/>
    </location>
</feature>
<protein>
    <submittedName>
        <fullName evidence="2">Multidrug efflux pump subunit AcrB</fullName>
    </submittedName>
</protein>
<dbReference type="GO" id="GO:0005886">
    <property type="term" value="C:plasma membrane"/>
    <property type="evidence" value="ECO:0007669"/>
    <property type="project" value="TreeGrafter"/>
</dbReference>
<dbReference type="SUPFAM" id="SSF82714">
    <property type="entry name" value="Multidrug efflux transporter AcrB TolC docking domain, DN and DC subdomains"/>
    <property type="match status" value="2"/>
</dbReference>
<dbReference type="InterPro" id="IPR001036">
    <property type="entry name" value="Acrflvin-R"/>
</dbReference>
<dbReference type="Pfam" id="PF00873">
    <property type="entry name" value="ACR_tran"/>
    <property type="match status" value="1"/>
</dbReference>
<keyword evidence="1" id="KW-0812">Transmembrane</keyword>
<reference evidence="3" key="1">
    <citation type="submission" date="2016-10" db="EMBL/GenBank/DDBJ databases">
        <authorList>
            <person name="Varghese N."/>
            <person name="Submissions S."/>
        </authorList>
    </citation>
    <scope>NUCLEOTIDE SEQUENCE [LARGE SCALE GENOMIC DNA]</scope>
    <source>
        <strain evidence="3">DSM 5918</strain>
    </source>
</reference>
<feature type="transmembrane region" description="Helical" evidence="1">
    <location>
        <begin position="504"/>
        <end position="525"/>
    </location>
</feature>
<feature type="transmembrane region" description="Helical" evidence="1">
    <location>
        <begin position="432"/>
        <end position="453"/>
    </location>
</feature>
<dbReference type="PANTHER" id="PTHR32063">
    <property type="match status" value="1"/>
</dbReference>
<feature type="transmembrane region" description="Helical" evidence="1">
    <location>
        <begin position="963"/>
        <end position="982"/>
    </location>
</feature>
<gene>
    <name evidence="2" type="ORF">SAMN04488082_110123</name>
</gene>
<dbReference type="GO" id="GO:0042910">
    <property type="term" value="F:xenobiotic transmembrane transporter activity"/>
    <property type="evidence" value="ECO:0007669"/>
    <property type="project" value="TreeGrafter"/>
</dbReference>
<dbReference type="SUPFAM" id="SSF82866">
    <property type="entry name" value="Multidrug efflux transporter AcrB transmembrane domain"/>
    <property type="match status" value="2"/>
</dbReference>
<dbReference type="PRINTS" id="PR00702">
    <property type="entry name" value="ACRIFLAVINRP"/>
</dbReference>
<feature type="transmembrane region" description="Helical" evidence="1">
    <location>
        <begin position="460"/>
        <end position="484"/>
    </location>
</feature>
<accession>A0A1I3VLI4</accession>
<proteinExistence type="predicted"/>
<dbReference type="Gene3D" id="3.30.2090.10">
    <property type="entry name" value="Multidrug efflux transporter AcrB TolC docking domain, DN and DC subdomains"/>
    <property type="match status" value="2"/>
</dbReference>
<feature type="transmembrane region" description="Helical" evidence="1">
    <location>
        <begin position="862"/>
        <end position="884"/>
    </location>
</feature>
<dbReference type="PANTHER" id="PTHR32063:SF33">
    <property type="entry name" value="RND SUPERFAMILY EFFLUX PUMP PERMEASE COMPONENT"/>
    <property type="match status" value="1"/>
</dbReference>
<keyword evidence="3" id="KW-1185">Reference proteome</keyword>
<evidence type="ECO:0000313" key="2">
    <source>
        <dbReference type="EMBL" id="SFJ96264.1"/>
    </source>
</evidence>
<feature type="transmembrane region" description="Helical" evidence="1">
    <location>
        <begin position="994"/>
        <end position="1020"/>
    </location>
</feature>
<dbReference type="RefSeq" id="WP_092375415.1">
    <property type="nucleotide sequence ID" value="NZ_FORX01000010.1"/>
</dbReference>
<dbReference type="InterPro" id="IPR027463">
    <property type="entry name" value="AcrB_DN_DC_subdom"/>
</dbReference>
<sequence length="1032" mass="112279">MRNKIQHGAIAWMASNPVAANLIMLLCLVGGLLMTTRIKQEVFPEFESEIVTVTVAYPGASPEEVEKGIVLSIEERVTGLDGIKKVTSSSVEGAGTVTVEALEGTDMERLAQDVKGEVDRISSFPEDAETPRVVIASNRRRTMSIAIYGDMEERILREMAETVRDDLLQDPEITQIDLSGARDLEIGIEISQDTLRAHGLTLRQVAEIIGNSALELPGGSVKTSQGEILVRVKDRRELGKEFANLPIISSPDGSVVRLEDLGRITDGFEDTDLFALYNNQPAILLDIYRVGDQTPISVSNAVKRHMERLKQILPPGVNLAKRNDSSDIFRQRMDLLTRNGLMGLCLVFILLALFLEIKLAFWVSMGIPISILGSFLILPGLGVSINMVSMFAFIITLGIVVDDAIVVGENVYQYKEQGLSSLKAATNGAREVVMPVTFSVLTNVVAFVPMLFVPGVLGRVFGVLPAVVVSVFLISLVESLFVLPSHLGHLKSGGKSRLAFLHNWQAKFSAGFMRVVNNFISPLLMLTIRLRYLTLALAVAVLLATIGYVASGRMGIVMFPKVESDYAYVELAMPFGSPVARTEAAINRMVSIADELARENGGDELVEGIFSQVGTSSGGHQGSVRVFLTPPEMRTLPTAEFTKLWRERVGEIAGAEYLKFESDRGGPGSGAALTIELSHRSTQILEKAGEDLAKELGSYAQVSDIDDGFSAGKTQLDFRIRPEGRSLGLTSQDVARQIRAAFYGAEALRQQRGRNEIKVMVRLPESERVSLQNIEDFLVRTPAGTSVLLREVADVTKGHSYTSIDRRNGRRIISVTADVTPPSEAAAIINSVKDSYLPKLQDRYQGLEFSFEGKQADIQEGVGALLLGLGMACLCIFALLAIPLRSYVQPLIIMTSIPFGIVGAVFGHLVMGYSLSLVSLFGIVALSGVVVNASLVLIDCANGKRRLGQSALASIHQASVQRFRPILLTTVTTFGGLAPMIWETSRQARFLIPMALSLGFGIVFSTFITLGIVPSLYMVLEDLKRFGRSLVK</sequence>
<dbReference type="Gene3D" id="3.30.70.1440">
    <property type="entry name" value="Multidrug efflux transporter AcrB pore domain"/>
    <property type="match status" value="1"/>
</dbReference>
<organism evidence="2 3">
    <name type="scientific">Desulfomicrobium apsheronum</name>
    <dbReference type="NCBI Taxonomy" id="52560"/>
    <lineage>
        <taxon>Bacteria</taxon>
        <taxon>Pseudomonadati</taxon>
        <taxon>Thermodesulfobacteriota</taxon>
        <taxon>Desulfovibrionia</taxon>
        <taxon>Desulfovibrionales</taxon>
        <taxon>Desulfomicrobiaceae</taxon>
        <taxon>Desulfomicrobium</taxon>
    </lineage>
</organism>
<name>A0A1I3VLI4_9BACT</name>